<dbReference type="SUPFAM" id="SSF53335">
    <property type="entry name" value="S-adenosyl-L-methionine-dependent methyltransferases"/>
    <property type="match status" value="1"/>
</dbReference>
<name>A0A089WLC2_9PSED</name>
<evidence type="ECO:0000313" key="3">
    <source>
        <dbReference type="Proteomes" id="UP000029493"/>
    </source>
</evidence>
<proteinExistence type="predicted"/>
<accession>A0A089WLC2</accession>
<sequence>MKTFLHVGCGPKNKSGTTKGFATDDWQELRFDIDQSVNPDILGTMTDMSQVPDASVDALFSSHNIEHLYPHEVPVALAEFKRVLKPGGFVVITCPDLQSVCALVAEDKLTDEAYRSPAGPIAPIDILYGHRPAMANGNLYMAHRCGFTKKVLTASLQAAGFDMVLPIQRAYPAFDLWAVAALAPINEQQVVEIAQQHFPD</sequence>
<dbReference type="EMBL" id="CP009455">
    <property type="protein sequence ID" value="AIR87939.1"/>
    <property type="molecule type" value="Genomic_DNA"/>
</dbReference>
<dbReference type="Pfam" id="PF08241">
    <property type="entry name" value="Methyltransf_11"/>
    <property type="match status" value="1"/>
</dbReference>
<keyword evidence="2" id="KW-0489">Methyltransferase</keyword>
<dbReference type="CDD" id="cd02440">
    <property type="entry name" value="AdoMet_MTases"/>
    <property type="match status" value="1"/>
</dbReference>
<dbReference type="GO" id="GO:0032259">
    <property type="term" value="P:methylation"/>
    <property type="evidence" value="ECO:0007669"/>
    <property type="project" value="UniProtKB-KW"/>
</dbReference>
<evidence type="ECO:0000259" key="1">
    <source>
        <dbReference type="Pfam" id="PF08241"/>
    </source>
</evidence>
<protein>
    <submittedName>
        <fullName evidence="2">SAM-dependent methyltransferase</fullName>
    </submittedName>
</protein>
<feature type="domain" description="Methyltransferase type 11" evidence="1">
    <location>
        <begin position="38"/>
        <end position="92"/>
    </location>
</feature>
<dbReference type="InterPro" id="IPR013216">
    <property type="entry name" value="Methyltransf_11"/>
</dbReference>
<dbReference type="STRING" id="157783.LK03_01215"/>
<evidence type="ECO:0000313" key="2">
    <source>
        <dbReference type="EMBL" id="AIR87939.1"/>
    </source>
</evidence>
<dbReference type="RefSeq" id="WP_038410723.1">
    <property type="nucleotide sequence ID" value="NZ_CP009455.1"/>
</dbReference>
<dbReference type="Proteomes" id="UP000029493">
    <property type="component" value="Chromosome"/>
</dbReference>
<dbReference type="OrthoDB" id="9796760at2"/>
<organism evidence="2 3">
    <name type="scientific">Pseudomonas cremoricolorata</name>
    <dbReference type="NCBI Taxonomy" id="157783"/>
    <lineage>
        <taxon>Bacteria</taxon>
        <taxon>Pseudomonadati</taxon>
        <taxon>Pseudomonadota</taxon>
        <taxon>Gammaproteobacteria</taxon>
        <taxon>Pseudomonadales</taxon>
        <taxon>Pseudomonadaceae</taxon>
        <taxon>Pseudomonas</taxon>
    </lineage>
</organism>
<dbReference type="InterPro" id="IPR029063">
    <property type="entry name" value="SAM-dependent_MTases_sf"/>
</dbReference>
<dbReference type="AlphaFoldDB" id="A0A089WLC2"/>
<dbReference type="eggNOG" id="COG4627">
    <property type="taxonomic scope" value="Bacteria"/>
</dbReference>
<keyword evidence="3" id="KW-1185">Reference proteome</keyword>
<dbReference type="KEGG" id="psw:LK03_01215"/>
<dbReference type="Gene3D" id="3.40.50.150">
    <property type="entry name" value="Vaccinia Virus protein VP39"/>
    <property type="match status" value="1"/>
</dbReference>
<keyword evidence="2" id="KW-0808">Transferase</keyword>
<dbReference type="GO" id="GO:0008757">
    <property type="term" value="F:S-adenosylmethionine-dependent methyltransferase activity"/>
    <property type="evidence" value="ECO:0007669"/>
    <property type="project" value="InterPro"/>
</dbReference>
<gene>
    <name evidence="2" type="ORF">LK03_01215</name>
</gene>
<reference evidence="2 3" key="1">
    <citation type="submission" date="2014-09" db="EMBL/GenBank/DDBJ databases">
        <authorList>
            <person name="Chan K.-G."/>
        </authorList>
    </citation>
    <scope>NUCLEOTIDE SEQUENCE [LARGE SCALE GENOMIC DNA]</scope>
    <source>
        <strain evidence="2 3">ND07</strain>
    </source>
</reference>